<accession>A0A848F4C4</accession>
<dbReference type="InterPro" id="IPR045584">
    <property type="entry name" value="Pilin-like"/>
</dbReference>
<dbReference type="InterPro" id="IPR012902">
    <property type="entry name" value="N_methyl_site"/>
</dbReference>
<dbReference type="Pfam" id="PF07963">
    <property type="entry name" value="N_methyl"/>
    <property type="match status" value="1"/>
</dbReference>
<dbReference type="GO" id="GO:0005886">
    <property type="term" value="C:plasma membrane"/>
    <property type="evidence" value="ECO:0007669"/>
    <property type="project" value="UniProtKB-SubCell"/>
</dbReference>
<dbReference type="PANTHER" id="PTHR39583">
    <property type="entry name" value="TYPE II SECRETION SYSTEM PROTEIN J-RELATED"/>
    <property type="match status" value="1"/>
</dbReference>
<keyword evidence="10" id="KW-1185">Reference proteome</keyword>
<evidence type="ECO:0000313" key="10">
    <source>
        <dbReference type="Proteomes" id="UP000574067"/>
    </source>
</evidence>
<dbReference type="NCBIfam" id="TIGR02532">
    <property type="entry name" value="IV_pilin_GFxxxE"/>
    <property type="match status" value="1"/>
</dbReference>
<dbReference type="InterPro" id="IPR051621">
    <property type="entry name" value="T2SS_protein_J"/>
</dbReference>
<reference evidence="9 10" key="1">
    <citation type="submission" date="2020-04" db="EMBL/GenBank/DDBJ databases">
        <title>Azohydromonas sp. isolated from soil.</title>
        <authorList>
            <person name="Dahal R.H."/>
        </authorList>
    </citation>
    <scope>NUCLEOTIDE SEQUENCE [LARGE SCALE GENOMIC DNA]</scope>
    <source>
        <strain evidence="9 10">G-1-1-14</strain>
    </source>
</reference>
<dbReference type="RefSeq" id="WP_169158396.1">
    <property type="nucleotide sequence ID" value="NZ_JABBFW010000001.1"/>
</dbReference>
<dbReference type="EMBL" id="JABBFW010000001">
    <property type="protein sequence ID" value="NML13469.1"/>
    <property type="molecule type" value="Genomic_DNA"/>
</dbReference>
<organism evidence="9 10">
    <name type="scientific">Azohydromonas caseinilytica</name>
    <dbReference type="NCBI Taxonomy" id="2728836"/>
    <lineage>
        <taxon>Bacteria</taxon>
        <taxon>Pseudomonadati</taxon>
        <taxon>Pseudomonadota</taxon>
        <taxon>Betaproteobacteria</taxon>
        <taxon>Burkholderiales</taxon>
        <taxon>Sphaerotilaceae</taxon>
        <taxon>Azohydromonas</taxon>
    </lineage>
</organism>
<dbReference type="PROSITE" id="PS00409">
    <property type="entry name" value="PROKAR_NTER_METHYL"/>
    <property type="match status" value="1"/>
</dbReference>
<sequence length="211" mass="23309">MRRARAGGFTLVEVLVALVVMSVMAGLAWRGIDGLARAREATQFNFEATERLNTVLAQWQADLEALYETPGVPALSFDGATLRLTRATEDGVQLVAWQLRGQRWLRWASPVVQRFGDLQEHWMRSQQLLGNEPNQLLLLEGVNGIQVYFYRRNGWSNAQSSADVVNLDPNSAAGGQQRVELPTGVRLVLTVTRPRPGTITRSIALGPQATS</sequence>
<evidence type="ECO:0000256" key="4">
    <source>
        <dbReference type="ARBA" id="ARBA00022519"/>
    </source>
</evidence>
<evidence type="ECO:0000256" key="8">
    <source>
        <dbReference type="SAM" id="Phobius"/>
    </source>
</evidence>
<evidence type="ECO:0000256" key="6">
    <source>
        <dbReference type="ARBA" id="ARBA00022989"/>
    </source>
</evidence>
<keyword evidence="3" id="KW-0488">Methylation</keyword>
<dbReference type="Proteomes" id="UP000574067">
    <property type="component" value="Unassembled WGS sequence"/>
</dbReference>
<feature type="transmembrane region" description="Helical" evidence="8">
    <location>
        <begin position="6"/>
        <end position="29"/>
    </location>
</feature>
<keyword evidence="7 8" id="KW-0472">Membrane</keyword>
<dbReference type="AlphaFoldDB" id="A0A848F4C4"/>
<keyword evidence="6 8" id="KW-1133">Transmembrane helix</keyword>
<evidence type="ECO:0000256" key="1">
    <source>
        <dbReference type="ARBA" id="ARBA00004377"/>
    </source>
</evidence>
<evidence type="ECO:0000256" key="5">
    <source>
        <dbReference type="ARBA" id="ARBA00022692"/>
    </source>
</evidence>
<keyword evidence="5 8" id="KW-0812">Transmembrane</keyword>
<comment type="caution">
    <text evidence="9">The sequence shown here is derived from an EMBL/GenBank/DDBJ whole genome shotgun (WGS) entry which is preliminary data.</text>
</comment>
<keyword evidence="2" id="KW-1003">Cell membrane</keyword>
<dbReference type="SUPFAM" id="SSF54523">
    <property type="entry name" value="Pili subunits"/>
    <property type="match status" value="1"/>
</dbReference>
<comment type="subcellular location">
    <subcellularLocation>
        <location evidence="1">Cell inner membrane</location>
        <topology evidence="1">Single-pass membrane protein</topology>
    </subcellularLocation>
</comment>
<evidence type="ECO:0000256" key="7">
    <source>
        <dbReference type="ARBA" id="ARBA00023136"/>
    </source>
</evidence>
<dbReference type="PANTHER" id="PTHR39583:SF2">
    <property type="entry name" value="TYPE II SECRETION SYSTEM PROTEIN J"/>
    <property type="match status" value="1"/>
</dbReference>
<evidence type="ECO:0000256" key="2">
    <source>
        <dbReference type="ARBA" id="ARBA00022475"/>
    </source>
</evidence>
<gene>
    <name evidence="9" type="ORF">HHL10_00560</name>
</gene>
<protein>
    <submittedName>
        <fullName evidence="9">Prepilin-type N-terminal cleavage/methylation domain-containing protein</fullName>
    </submittedName>
</protein>
<evidence type="ECO:0000313" key="9">
    <source>
        <dbReference type="EMBL" id="NML13469.1"/>
    </source>
</evidence>
<evidence type="ECO:0000256" key="3">
    <source>
        <dbReference type="ARBA" id="ARBA00022481"/>
    </source>
</evidence>
<proteinExistence type="predicted"/>
<name>A0A848F4C4_9BURK</name>
<keyword evidence="4" id="KW-0997">Cell inner membrane</keyword>